<accession>A0A0W8F2F0</accession>
<keyword evidence="1" id="KW-0812">Transmembrane</keyword>
<keyword evidence="1" id="KW-1133">Transmembrane helix</keyword>
<feature type="transmembrane region" description="Helical" evidence="1">
    <location>
        <begin position="12"/>
        <end position="36"/>
    </location>
</feature>
<gene>
    <name evidence="2" type="ORF">ASZ90_015272</name>
</gene>
<evidence type="ECO:0000256" key="1">
    <source>
        <dbReference type="SAM" id="Phobius"/>
    </source>
</evidence>
<evidence type="ECO:0000313" key="2">
    <source>
        <dbReference type="EMBL" id="KUG15076.1"/>
    </source>
</evidence>
<dbReference type="AlphaFoldDB" id="A0A0W8F2F0"/>
<sequence>MSEVLVPGAEGVAGFPMIIATWLMIIFGILAVITFAV</sequence>
<reference evidence="2" key="1">
    <citation type="journal article" date="2015" name="Proc. Natl. Acad. Sci. U.S.A.">
        <title>Networks of energetic and metabolic interactions define dynamics in microbial communities.</title>
        <authorList>
            <person name="Embree M."/>
            <person name="Liu J.K."/>
            <person name="Al-Bassam M.M."/>
            <person name="Zengler K."/>
        </authorList>
    </citation>
    <scope>NUCLEOTIDE SEQUENCE</scope>
</reference>
<comment type="caution">
    <text evidence="2">The sequence shown here is derived from an EMBL/GenBank/DDBJ whole genome shotgun (WGS) entry which is preliminary data.</text>
</comment>
<proteinExistence type="predicted"/>
<name>A0A0W8F2F0_9ZZZZ</name>
<keyword evidence="1" id="KW-0472">Membrane</keyword>
<organism evidence="2">
    <name type="scientific">hydrocarbon metagenome</name>
    <dbReference type="NCBI Taxonomy" id="938273"/>
    <lineage>
        <taxon>unclassified sequences</taxon>
        <taxon>metagenomes</taxon>
        <taxon>ecological metagenomes</taxon>
    </lineage>
</organism>
<dbReference type="EMBL" id="LNQE01001590">
    <property type="protein sequence ID" value="KUG15076.1"/>
    <property type="molecule type" value="Genomic_DNA"/>
</dbReference>
<protein>
    <submittedName>
        <fullName evidence="2">Uncharacterized protein</fullName>
    </submittedName>
</protein>